<dbReference type="InterPro" id="IPR018079">
    <property type="entry name" value="Ribosomal_uS4_CS"/>
</dbReference>
<geneLocation type="apicoplast" evidence="9"/>
<gene>
    <name evidence="9" type="ORF">TGME49_300641</name>
</gene>
<dbReference type="PANTHER" id="PTHR11831">
    <property type="entry name" value="30S 40S RIBOSOMAL PROTEIN"/>
    <property type="match status" value="1"/>
</dbReference>
<dbReference type="SMART" id="SM00363">
    <property type="entry name" value="S4"/>
    <property type="match status" value="1"/>
</dbReference>
<evidence type="ECO:0000256" key="6">
    <source>
        <dbReference type="PROSITE-ProRule" id="PRU00182"/>
    </source>
</evidence>
<evidence type="ECO:0000256" key="2">
    <source>
        <dbReference type="ARBA" id="ARBA00022730"/>
    </source>
</evidence>
<dbReference type="GO" id="GO:0015935">
    <property type="term" value="C:small ribosomal subunit"/>
    <property type="evidence" value="ECO:0007669"/>
    <property type="project" value="TreeGrafter"/>
</dbReference>
<evidence type="ECO:0000313" key="10">
    <source>
        <dbReference type="Proteomes" id="UP000001529"/>
    </source>
</evidence>
<dbReference type="GO" id="GO:0019843">
    <property type="term" value="F:rRNA binding"/>
    <property type="evidence" value="ECO:0007669"/>
    <property type="project" value="UniProtKB-KW"/>
</dbReference>
<name>A0A125YFF7_TOXGM</name>
<evidence type="ECO:0000256" key="5">
    <source>
        <dbReference type="ARBA" id="ARBA00023274"/>
    </source>
</evidence>
<dbReference type="InterPro" id="IPR001912">
    <property type="entry name" value="Ribosomal_uS4_N"/>
</dbReference>
<evidence type="ECO:0000259" key="8">
    <source>
        <dbReference type="SMART" id="SM00363"/>
    </source>
</evidence>
<reference evidence="9" key="1">
    <citation type="submission" date="2013-04" db="EMBL/GenBank/DDBJ databases">
        <authorList>
            <person name="Sibley D."/>
            <person name="Venepally P."/>
            <person name="Karamycheva S."/>
            <person name="Hadjithomas M."/>
            <person name="Khan A."/>
            <person name="Brunk B."/>
            <person name="Roos D."/>
            <person name="Caler E."/>
            <person name="Lorenzi H."/>
        </authorList>
    </citation>
    <scope>NUCLEOTIDE SEQUENCE</scope>
    <source>
        <strain evidence="9">ME49</strain>
    </source>
</reference>
<proteinExistence type="inferred from homology"/>
<sequence>MKKKFRTKLKKLQYFKLTFLPGFCTKLLKKELVPIKKGKTSSFLIQLLEKQKLKYNYRLKENQIKKYFKYIKLLKIFNLIQIIELRLDATIFRLGFAKSINQARQLITHGFIFINSILVKKPSFILTEKDLIYINPKKFTIILICRINLFFRYYNKYNLYIYTLCVEYLKFKLQKEFYFKLYLFIPFDENLIKYYYKF</sequence>
<dbReference type="PANTHER" id="PTHR11831:SF4">
    <property type="entry name" value="SMALL RIBOSOMAL SUBUNIT PROTEIN US4M"/>
    <property type="match status" value="1"/>
</dbReference>
<protein>
    <submittedName>
        <fullName evidence="9">Ribosomal protein S4</fullName>
    </submittedName>
</protein>
<dbReference type="Gene3D" id="3.10.290.10">
    <property type="entry name" value="RNA-binding S4 domain"/>
    <property type="match status" value="1"/>
</dbReference>
<keyword evidence="3 6" id="KW-0694">RNA-binding</keyword>
<dbReference type="PROSITE" id="PS00632">
    <property type="entry name" value="RIBOSOMAL_S4"/>
    <property type="match status" value="1"/>
</dbReference>
<dbReference type="EMBL" id="KE138841">
    <property type="protein sequence ID" value="EPT24402.1"/>
    <property type="molecule type" value="Genomic_DNA"/>
</dbReference>
<keyword evidence="2 6" id="KW-0699">rRNA-binding</keyword>
<comment type="similarity">
    <text evidence="1 7">Belongs to the universal ribosomal protein uS4 family.</text>
</comment>
<evidence type="ECO:0000256" key="1">
    <source>
        <dbReference type="ARBA" id="ARBA00007465"/>
    </source>
</evidence>
<feature type="domain" description="RNA-binding S4" evidence="8">
    <location>
        <begin position="85"/>
        <end position="145"/>
    </location>
</feature>
<evidence type="ECO:0000256" key="4">
    <source>
        <dbReference type="ARBA" id="ARBA00022980"/>
    </source>
</evidence>
<keyword evidence="4 7" id="KW-0689">Ribosomal protein</keyword>
<dbReference type="Pfam" id="PF00163">
    <property type="entry name" value="Ribosomal_S4"/>
    <property type="match status" value="1"/>
</dbReference>
<dbReference type="InterPro" id="IPR002942">
    <property type="entry name" value="S4_RNA-bd"/>
</dbReference>
<dbReference type="Gene3D" id="1.10.1050.10">
    <property type="entry name" value="Ribosomal Protein S4 Delta 41, Chain A, domain 1"/>
    <property type="match status" value="1"/>
</dbReference>
<keyword evidence="9" id="KW-0934">Plastid</keyword>
<keyword evidence="10" id="KW-1185">Reference proteome</keyword>
<evidence type="ECO:0000313" key="9">
    <source>
        <dbReference type="EMBL" id="EPT24402.1"/>
    </source>
</evidence>
<keyword evidence="5 7" id="KW-0687">Ribonucleoprotein</keyword>
<accession>A0A125YFF7</accession>
<dbReference type="Pfam" id="PF01479">
    <property type="entry name" value="S4"/>
    <property type="match status" value="1"/>
</dbReference>
<dbReference type="InterPro" id="IPR036986">
    <property type="entry name" value="S4_RNA-bd_sf"/>
</dbReference>
<dbReference type="GO" id="GO:0042274">
    <property type="term" value="P:ribosomal small subunit biogenesis"/>
    <property type="evidence" value="ECO:0007669"/>
    <property type="project" value="TreeGrafter"/>
</dbReference>
<dbReference type="OrthoDB" id="2443at2759"/>
<evidence type="ECO:0000256" key="7">
    <source>
        <dbReference type="RuleBase" id="RU003699"/>
    </source>
</evidence>
<dbReference type="SUPFAM" id="SSF55174">
    <property type="entry name" value="Alpha-L RNA-binding motif"/>
    <property type="match status" value="1"/>
</dbReference>
<dbReference type="GO" id="GO:0003735">
    <property type="term" value="F:structural constituent of ribosome"/>
    <property type="evidence" value="ECO:0007669"/>
    <property type="project" value="TreeGrafter"/>
</dbReference>
<dbReference type="VEuPathDB" id="ToxoDB:TGME49_300641"/>
<dbReference type="InterPro" id="IPR022801">
    <property type="entry name" value="Ribosomal_uS4"/>
</dbReference>
<organism evidence="9 10">
    <name type="scientific">Toxoplasma gondii (strain ATCC 50611 / Me49)</name>
    <dbReference type="NCBI Taxonomy" id="508771"/>
    <lineage>
        <taxon>Eukaryota</taxon>
        <taxon>Sar</taxon>
        <taxon>Alveolata</taxon>
        <taxon>Apicomplexa</taxon>
        <taxon>Conoidasida</taxon>
        <taxon>Coccidia</taxon>
        <taxon>Eucoccidiorida</taxon>
        <taxon>Eimeriorina</taxon>
        <taxon>Sarcocystidae</taxon>
        <taxon>Toxoplasma</taxon>
    </lineage>
</organism>
<dbReference type="Proteomes" id="UP000001529">
    <property type="component" value="Unassembled WGS sequence"/>
</dbReference>
<dbReference type="AlphaFoldDB" id="A0A125YFF7"/>
<dbReference type="PROSITE" id="PS50889">
    <property type="entry name" value="S4"/>
    <property type="match status" value="1"/>
</dbReference>
<dbReference type="CDD" id="cd00165">
    <property type="entry name" value="S4"/>
    <property type="match status" value="1"/>
</dbReference>
<keyword evidence="9" id="KW-0933">Apicoplast</keyword>
<evidence type="ECO:0000256" key="3">
    <source>
        <dbReference type="ARBA" id="ARBA00022884"/>
    </source>
</evidence>